<reference evidence="1" key="1">
    <citation type="journal article" date="2024" name="BMC Genomics">
        <title>Functional annotation of a divergent genome using sequence and structure-based similarity.</title>
        <authorList>
            <person name="Svedberg D."/>
            <person name="Winiger R.R."/>
            <person name="Berg A."/>
            <person name="Sharma H."/>
            <person name="Tellgren-Roth C."/>
            <person name="Debrunner-Vossbrinck B.A."/>
            <person name="Vossbrinck C.R."/>
            <person name="Barandun J."/>
        </authorList>
    </citation>
    <scope>NUCLEOTIDE SEQUENCE</scope>
    <source>
        <strain evidence="1">Illinois isolate</strain>
    </source>
</reference>
<dbReference type="AlphaFoldDB" id="A0AAX4JF78"/>
<name>A0AAX4JF78_9MICR</name>
<accession>A0AAX4JF78</accession>
<sequence length="147" mass="17116">MEYQAVGHIIIKKAPLALKSILYDFASQCQDWSEFLRRTEEVAWIAFHIKSKQTKMDEIPDNRSLKVVPAKREVYLNQRKLQDQQLQKEDLKILQSDVGRTSASTMSFMIFRGTNEQEYIMTSRNKVDNNGNNLELIIEKHGIPKES</sequence>
<dbReference type="Proteomes" id="UP001334084">
    <property type="component" value="Chromosome 9"/>
</dbReference>
<dbReference type="GeneID" id="90542350"/>
<evidence type="ECO:0000313" key="2">
    <source>
        <dbReference type="Proteomes" id="UP001334084"/>
    </source>
</evidence>
<dbReference type="EMBL" id="CP142734">
    <property type="protein sequence ID" value="WUR04516.1"/>
    <property type="molecule type" value="Genomic_DNA"/>
</dbReference>
<organism evidence="1 2">
    <name type="scientific">Vairimorpha necatrix</name>
    <dbReference type="NCBI Taxonomy" id="6039"/>
    <lineage>
        <taxon>Eukaryota</taxon>
        <taxon>Fungi</taxon>
        <taxon>Fungi incertae sedis</taxon>
        <taxon>Microsporidia</taxon>
        <taxon>Nosematidae</taxon>
        <taxon>Vairimorpha</taxon>
    </lineage>
</organism>
<proteinExistence type="predicted"/>
<dbReference type="RefSeq" id="XP_065330661.1">
    <property type="nucleotide sequence ID" value="XM_065474589.1"/>
</dbReference>
<dbReference type="KEGG" id="vnx:VNE69_09071"/>
<gene>
    <name evidence="1" type="ORF">VNE69_09071</name>
</gene>
<evidence type="ECO:0000313" key="1">
    <source>
        <dbReference type="EMBL" id="WUR04516.1"/>
    </source>
</evidence>
<protein>
    <submittedName>
        <fullName evidence="1">Uncharacterized protein</fullName>
    </submittedName>
</protein>
<keyword evidence="2" id="KW-1185">Reference proteome</keyword>